<dbReference type="RefSeq" id="WP_184994344.1">
    <property type="nucleotide sequence ID" value="NZ_BOMK01000042.1"/>
</dbReference>
<protein>
    <submittedName>
        <fullName evidence="1">Uncharacterized protein</fullName>
    </submittedName>
</protein>
<dbReference type="AlphaFoldDB" id="A0A7W7HY82"/>
<evidence type="ECO:0000313" key="1">
    <source>
        <dbReference type="EMBL" id="MBB4762973.1"/>
    </source>
</evidence>
<dbReference type="EMBL" id="JACHNH010000001">
    <property type="protein sequence ID" value="MBB4762973.1"/>
    <property type="molecule type" value="Genomic_DNA"/>
</dbReference>
<comment type="caution">
    <text evidence="1">The sequence shown here is derived from an EMBL/GenBank/DDBJ whole genome shotgun (WGS) entry which is preliminary data.</text>
</comment>
<sequence length="46" mass="4731">MVAGTGAYHHGDDAALGAAPVLGVADGRTRTLRRRATVEDVLRSVA</sequence>
<dbReference type="Proteomes" id="UP000578112">
    <property type="component" value="Unassembled WGS sequence"/>
</dbReference>
<keyword evidence="2" id="KW-1185">Reference proteome</keyword>
<evidence type="ECO:0000313" key="2">
    <source>
        <dbReference type="Proteomes" id="UP000578112"/>
    </source>
</evidence>
<gene>
    <name evidence="1" type="ORF">BJ971_003529</name>
</gene>
<name>A0A7W7HY82_9ACTN</name>
<accession>A0A7W7HY82</accession>
<organism evidence="1 2">
    <name type="scientific">Actinoplanes digitatis</name>
    <dbReference type="NCBI Taxonomy" id="1868"/>
    <lineage>
        <taxon>Bacteria</taxon>
        <taxon>Bacillati</taxon>
        <taxon>Actinomycetota</taxon>
        <taxon>Actinomycetes</taxon>
        <taxon>Micromonosporales</taxon>
        <taxon>Micromonosporaceae</taxon>
        <taxon>Actinoplanes</taxon>
    </lineage>
</organism>
<proteinExistence type="predicted"/>
<reference evidence="1 2" key="1">
    <citation type="submission" date="2020-08" db="EMBL/GenBank/DDBJ databases">
        <title>Sequencing the genomes of 1000 actinobacteria strains.</title>
        <authorList>
            <person name="Klenk H.-P."/>
        </authorList>
    </citation>
    <scope>NUCLEOTIDE SEQUENCE [LARGE SCALE GENOMIC DNA]</scope>
    <source>
        <strain evidence="1 2">DSM 43149</strain>
    </source>
</reference>